<dbReference type="Proteomes" id="UP000887565">
    <property type="component" value="Unplaced"/>
</dbReference>
<dbReference type="AlphaFoldDB" id="A0A915JQH3"/>
<protein>
    <submittedName>
        <fullName evidence="2">Uncharacterized protein</fullName>
    </submittedName>
</protein>
<accession>A0A915JQH3</accession>
<dbReference type="WBParaSite" id="nRc.2.0.1.t28357-RA">
    <property type="protein sequence ID" value="nRc.2.0.1.t28357-RA"/>
    <property type="gene ID" value="nRc.2.0.1.g28357"/>
</dbReference>
<organism evidence="1 2">
    <name type="scientific">Romanomermis culicivorax</name>
    <name type="common">Nematode worm</name>
    <dbReference type="NCBI Taxonomy" id="13658"/>
    <lineage>
        <taxon>Eukaryota</taxon>
        <taxon>Metazoa</taxon>
        <taxon>Ecdysozoa</taxon>
        <taxon>Nematoda</taxon>
        <taxon>Enoplea</taxon>
        <taxon>Dorylaimia</taxon>
        <taxon>Mermithida</taxon>
        <taxon>Mermithoidea</taxon>
        <taxon>Mermithidae</taxon>
        <taxon>Romanomermis</taxon>
    </lineage>
</organism>
<evidence type="ECO:0000313" key="1">
    <source>
        <dbReference type="Proteomes" id="UP000887565"/>
    </source>
</evidence>
<sequence length="70" mass="7916">MGVVREGSHCGGQLGGYQRRTVRRQPCWWQWSQWQQVPPGKEIVAAQQGYGMVSFAVVLNVNPLDIGNFR</sequence>
<reference evidence="2" key="1">
    <citation type="submission" date="2022-11" db="UniProtKB">
        <authorList>
            <consortium name="WormBaseParasite"/>
        </authorList>
    </citation>
    <scope>IDENTIFICATION</scope>
</reference>
<keyword evidence="1" id="KW-1185">Reference proteome</keyword>
<evidence type="ECO:0000313" key="2">
    <source>
        <dbReference type="WBParaSite" id="nRc.2.0.1.t28357-RA"/>
    </source>
</evidence>
<name>A0A915JQH3_ROMCU</name>
<proteinExistence type="predicted"/>